<comment type="caution">
    <text evidence="2">The sequence shown here is derived from an EMBL/GenBank/DDBJ whole genome shotgun (WGS) entry which is preliminary data.</text>
</comment>
<sequence>MGKFKEFKAFADRNDIPVKISSHENQRYIEIFEEQCENYSITVKLSFRGTSLPEILIKESTFFNDHEIPSDFLRNICQKPEVKFFLEGNNTLKFSWNHNLLDPREFSPEQIFFKIWEAVNEFIHFANWAKDQYRKYQIQQRRIQEENEERMRKQRADEVRRNIQSRETYEEERNNSQSTSININKKIPKAAIVNEYNFQDIFNKPIPYNFKEYTAIISQKGASCYSIEFMHFYGKAARYNEEKGSCLRYTSEIQIKTQKEFYEYLFKAQSQFFDKISQYFTSQAQFNSIPAARSGQNNYPEDYDIIGGSNYFGI</sequence>
<feature type="compositionally biased region" description="Basic and acidic residues" evidence="1">
    <location>
        <begin position="145"/>
        <end position="161"/>
    </location>
</feature>
<dbReference type="Proteomes" id="UP001162131">
    <property type="component" value="Unassembled WGS sequence"/>
</dbReference>
<organism evidence="2 3">
    <name type="scientific">Blepharisma stoltei</name>
    <dbReference type="NCBI Taxonomy" id="1481888"/>
    <lineage>
        <taxon>Eukaryota</taxon>
        <taxon>Sar</taxon>
        <taxon>Alveolata</taxon>
        <taxon>Ciliophora</taxon>
        <taxon>Postciliodesmatophora</taxon>
        <taxon>Heterotrichea</taxon>
        <taxon>Heterotrichida</taxon>
        <taxon>Blepharismidae</taxon>
        <taxon>Blepharisma</taxon>
    </lineage>
</organism>
<dbReference type="AlphaFoldDB" id="A0AAU9ITU7"/>
<dbReference type="EMBL" id="CAJZBQ010000012">
    <property type="protein sequence ID" value="CAG9314655.1"/>
    <property type="molecule type" value="Genomic_DNA"/>
</dbReference>
<name>A0AAU9ITU7_9CILI</name>
<evidence type="ECO:0000313" key="3">
    <source>
        <dbReference type="Proteomes" id="UP001162131"/>
    </source>
</evidence>
<reference evidence="2" key="1">
    <citation type="submission" date="2021-09" db="EMBL/GenBank/DDBJ databases">
        <authorList>
            <consortium name="AG Swart"/>
            <person name="Singh M."/>
            <person name="Singh A."/>
            <person name="Seah K."/>
            <person name="Emmerich C."/>
        </authorList>
    </citation>
    <scope>NUCLEOTIDE SEQUENCE</scope>
    <source>
        <strain evidence="2">ATCC30299</strain>
    </source>
</reference>
<proteinExistence type="predicted"/>
<evidence type="ECO:0000313" key="2">
    <source>
        <dbReference type="EMBL" id="CAG9314655.1"/>
    </source>
</evidence>
<evidence type="ECO:0000256" key="1">
    <source>
        <dbReference type="SAM" id="MobiDB-lite"/>
    </source>
</evidence>
<keyword evidence="3" id="KW-1185">Reference proteome</keyword>
<gene>
    <name evidence="2" type="ORF">BSTOLATCC_MIC11655</name>
</gene>
<feature type="region of interest" description="Disordered" evidence="1">
    <location>
        <begin position="145"/>
        <end position="180"/>
    </location>
</feature>
<accession>A0AAU9ITU7</accession>
<protein>
    <submittedName>
        <fullName evidence="2">Uncharacterized protein</fullName>
    </submittedName>
</protein>